<evidence type="ECO:0000313" key="9">
    <source>
        <dbReference type="EMBL" id="KJX98476.1"/>
    </source>
</evidence>
<feature type="compositionally biased region" description="Polar residues" evidence="8">
    <location>
        <begin position="17"/>
        <end position="26"/>
    </location>
</feature>
<keyword evidence="5" id="KW-0159">Chromosome partition</keyword>
<evidence type="ECO:0000256" key="3">
    <source>
        <dbReference type="ARBA" id="ARBA00022618"/>
    </source>
</evidence>
<name>A0A0F4GM66_9PEZI</name>
<evidence type="ECO:0000256" key="5">
    <source>
        <dbReference type="ARBA" id="ARBA00022829"/>
    </source>
</evidence>
<dbReference type="AlphaFoldDB" id="A0A0F4GM66"/>
<protein>
    <submittedName>
        <fullName evidence="9">Uncharacterized protein</fullName>
    </submittedName>
</protein>
<dbReference type="GO" id="GO:0005634">
    <property type="term" value="C:nucleus"/>
    <property type="evidence" value="ECO:0007669"/>
    <property type="project" value="UniProtKB-SubCell"/>
</dbReference>
<proteinExistence type="inferred from homology"/>
<sequence>MPYGYGGQVPPGYDQGWQEQMHQYPQQPGAYHHLQHQQQNPNHPPSYRHPAPQQHPQFSAPNFYDQGQPQQVYYQTPSYQQPQYPSPITPQSRFPHDERYSPDPLQYYQPPPQGYQHQQQPPLRPSASQPQLLRPEVPSQPTHRSSSQSQWQQSSQPPRQPSLASPVKTPSQVPQQRQQQQQRLPSQSHPPSVHSQTPVPLPQSQQIRHNSQPESAQTQHQTPTVVNPQDLQRKVAHVQVPVVRMPQRTADSMERGPKRRRSNDGRPLPACDEPPGRVSSQHLKQSQAASSPLTDLASSQIQAISANTPSVDYQAALLTLSDEYITAAYSMSGSLNTAEVDEDILDHYHALLATGMGCLESVLNSYRIPDARKEARIRLRLASLLFEETDNDTEAEEVLSKGISTCDRFRLTDAKYAMHHLLARIWHSGGKTKAAMKAVDKLIVEAEKLGLTHWIYAFRFLRLSFGLQGEHAHTETATLVKNLSAINDMASQEYNISVQIVASAFTTLVHLRSQSPDSLDMAQRALAAARAHQLGPEMMSMPQVKAMLDFLDLACSLVNLQADQAITKMRSMQSDLDAAARNSLWPQIGNEWFLPLAQLKGTSADLELDTQGIFKTTSSGDPGLSFKWLTKTQVYTLGFLLSGLSNMHKNAGTEHHAESFLSEGVKLSNATSKAALQSLTVASTQYNHQRRMRFVLLLYVVFAMCGRSEWETATKGVANIRRDLQHLERQPDGNVLALVTYLEALCKHGLGDLAGALHLYRSPELILTPEEQGKAGHGTVSSVKVIATLNAILIMRMSMANDAKVDQLLAQIEPFCTTHTNSNGNEYGNKALKAAYNLLGCTSSSPRDGDGTILKTKQYMQTAMQAARSSADDHLLCMLVNIMTDLFFTNVVGEQSEKSAKAGRNLAKKTQNKLWTAVSDRMYADTLDRSGKTGDAGLIRNEAWETMHTLPPLLQDAFVDVKRESVM</sequence>
<reference evidence="9 10" key="1">
    <citation type="submission" date="2015-03" db="EMBL/GenBank/DDBJ databases">
        <title>RNA-seq based gene annotation and comparative genomics of four Zymoseptoria species reveal species-specific pathogenicity related genes and transposable element activity.</title>
        <authorList>
            <person name="Grandaubert J."/>
            <person name="Bhattacharyya A."/>
            <person name="Stukenbrock E.H."/>
        </authorList>
    </citation>
    <scope>NUCLEOTIDE SEQUENCE [LARGE SCALE GENOMIC DNA]</scope>
    <source>
        <strain evidence="9 10">Zb18110</strain>
    </source>
</reference>
<comment type="similarity">
    <text evidence="2">Belongs to the SCC4/mau-2 family.</text>
</comment>
<keyword evidence="4" id="KW-0498">Mitosis</keyword>
<dbReference type="Pfam" id="PF10345">
    <property type="entry name" value="Cohesin_load"/>
    <property type="match status" value="1"/>
</dbReference>
<comment type="caution">
    <text evidence="9">The sequence shown here is derived from an EMBL/GenBank/DDBJ whole genome shotgun (WGS) entry which is preliminary data.</text>
</comment>
<dbReference type="OrthoDB" id="5565328at2759"/>
<feature type="compositionally biased region" description="Low complexity" evidence="8">
    <location>
        <begin position="102"/>
        <end position="121"/>
    </location>
</feature>
<dbReference type="Proteomes" id="UP000033647">
    <property type="component" value="Unassembled WGS sequence"/>
</dbReference>
<evidence type="ECO:0000256" key="8">
    <source>
        <dbReference type="SAM" id="MobiDB-lite"/>
    </source>
</evidence>
<evidence type="ECO:0000256" key="6">
    <source>
        <dbReference type="ARBA" id="ARBA00023242"/>
    </source>
</evidence>
<evidence type="ECO:0000313" key="10">
    <source>
        <dbReference type="Proteomes" id="UP000033647"/>
    </source>
</evidence>
<evidence type="ECO:0000256" key="7">
    <source>
        <dbReference type="ARBA" id="ARBA00023306"/>
    </source>
</evidence>
<accession>A0A0F4GM66</accession>
<evidence type="ECO:0000256" key="2">
    <source>
        <dbReference type="ARBA" id="ARBA00008585"/>
    </source>
</evidence>
<dbReference type="InterPro" id="IPR019440">
    <property type="entry name" value="MAU2"/>
</dbReference>
<feature type="compositionally biased region" description="Polar residues" evidence="8">
    <location>
        <begin position="278"/>
        <end position="294"/>
    </location>
</feature>
<keyword evidence="7" id="KW-0131">Cell cycle</keyword>
<dbReference type="EMBL" id="LAFY01000403">
    <property type="protein sequence ID" value="KJX98476.1"/>
    <property type="molecule type" value="Genomic_DNA"/>
</dbReference>
<dbReference type="GO" id="GO:0007064">
    <property type="term" value="P:mitotic sister chromatid cohesion"/>
    <property type="evidence" value="ECO:0007669"/>
    <property type="project" value="InterPro"/>
</dbReference>
<keyword evidence="3" id="KW-0132">Cell division</keyword>
<evidence type="ECO:0000256" key="1">
    <source>
        <dbReference type="ARBA" id="ARBA00004123"/>
    </source>
</evidence>
<dbReference type="PANTHER" id="PTHR21394">
    <property type="entry name" value="MAU2 CHROMATID COHESION FACTOR HOMOLOG"/>
    <property type="match status" value="1"/>
</dbReference>
<keyword evidence="10" id="KW-1185">Reference proteome</keyword>
<evidence type="ECO:0000256" key="4">
    <source>
        <dbReference type="ARBA" id="ARBA00022776"/>
    </source>
</evidence>
<gene>
    <name evidence="9" type="ORF">TI39_contig411g00001</name>
</gene>
<feature type="compositionally biased region" description="Low complexity" evidence="8">
    <location>
        <begin position="145"/>
        <end position="198"/>
    </location>
</feature>
<feature type="compositionally biased region" description="Low complexity" evidence="8">
    <location>
        <begin position="68"/>
        <end position="83"/>
    </location>
</feature>
<dbReference type="GO" id="GO:0007059">
    <property type="term" value="P:chromosome segregation"/>
    <property type="evidence" value="ECO:0007669"/>
    <property type="project" value="UniProtKB-KW"/>
</dbReference>
<dbReference type="GO" id="GO:0051301">
    <property type="term" value="P:cell division"/>
    <property type="evidence" value="ECO:0007669"/>
    <property type="project" value="UniProtKB-KW"/>
</dbReference>
<comment type="subcellular location">
    <subcellularLocation>
        <location evidence="1">Nucleus</location>
    </subcellularLocation>
</comment>
<feature type="compositionally biased region" description="Polar residues" evidence="8">
    <location>
        <begin position="202"/>
        <end position="230"/>
    </location>
</feature>
<feature type="region of interest" description="Disordered" evidence="8">
    <location>
        <begin position="1"/>
        <end position="294"/>
    </location>
</feature>
<dbReference type="STRING" id="1047168.A0A0F4GM66"/>
<organism evidence="9 10">
    <name type="scientific">Zymoseptoria brevis</name>
    <dbReference type="NCBI Taxonomy" id="1047168"/>
    <lineage>
        <taxon>Eukaryota</taxon>
        <taxon>Fungi</taxon>
        <taxon>Dikarya</taxon>
        <taxon>Ascomycota</taxon>
        <taxon>Pezizomycotina</taxon>
        <taxon>Dothideomycetes</taxon>
        <taxon>Dothideomycetidae</taxon>
        <taxon>Mycosphaerellales</taxon>
        <taxon>Mycosphaerellaceae</taxon>
        <taxon>Zymoseptoria</taxon>
    </lineage>
</organism>
<keyword evidence="6" id="KW-0539">Nucleus</keyword>